<dbReference type="AlphaFoldDB" id="A0A9W5QES2"/>
<evidence type="ECO:0000313" key="2">
    <source>
        <dbReference type="Proteomes" id="UP000013989"/>
    </source>
</evidence>
<evidence type="ECO:0000313" key="1">
    <source>
        <dbReference type="EMBL" id="EOP60278.1"/>
    </source>
</evidence>
<dbReference type="SUPFAM" id="SSF160631">
    <property type="entry name" value="SMI1/KNR4-like"/>
    <property type="match status" value="1"/>
</dbReference>
<accession>A0A9W5QES2</accession>
<organism evidence="1 2">
    <name type="scientific">Bacillus cereus ISP2954</name>
    <dbReference type="NCBI Taxonomy" id="1053215"/>
    <lineage>
        <taxon>Bacteria</taxon>
        <taxon>Bacillati</taxon>
        <taxon>Bacillota</taxon>
        <taxon>Bacilli</taxon>
        <taxon>Bacillales</taxon>
        <taxon>Bacillaceae</taxon>
        <taxon>Bacillus</taxon>
        <taxon>Bacillus cereus group</taxon>
    </lineage>
</organism>
<reference evidence="1 2" key="1">
    <citation type="submission" date="2012-12" db="EMBL/GenBank/DDBJ databases">
        <title>The Genome Sequence of Bacillus cereus ISP2954.</title>
        <authorList>
            <consortium name="The Broad Institute Genome Sequencing Platform"/>
            <consortium name="The Broad Institute Genome Sequencing Center for Infectious Disease"/>
            <person name="Feldgarden M."/>
            <person name="Van der Auwera G.A."/>
            <person name="Mahillon J."/>
            <person name="Duprez V."/>
            <person name="Timmery S."/>
            <person name="Mattelet C."/>
            <person name="Dierick K."/>
            <person name="Sun M."/>
            <person name="Yu Z."/>
            <person name="Zhu L."/>
            <person name="Hu X."/>
            <person name="Shank E.B."/>
            <person name="Swiecicka I."/>
            <person name="Hansen B.M."/>
            <person name="Andrup L."/>
            <person name="Walker B."/>
            <person name="Young S.K."/>
            <person name="Zeng Q."/>
            <person name="Gargeya S."/>
            <person name="Fitzgerald M."/>
            <person name="Haas B."/>
            <person name="Abouelleil A."/>
            <person name="Alvarado L."/>
            <person name="Arachchi H.M."/>
            <person name="Berlin A.M."/>
            <person name="Chapman S.B."/>
            <person name="Dewar J."/>
            <person name="Goldberg J."/>
            <person name="Griggs A."/>
            <person name="Gujja S."/>
            <person name="Hansen M."/>
            <person name="Howarth C."/>
            <person name="Imamovic A."/>
            <person name="Larimer J."/>
            <person name="McCowan C."/>
            <person name="Murphy C."/>
            <person name="Neiman D."/>
            <person name="Pearson M."/>
            <person name="Priest M."/>
            <person name="Roberts A."/>
            <person name="Saif S."/>
            <person name="Shea T."/>
            <person name="Sisk P."/>
            <person name="Sykes S."/>
            <person name="Wortman J."/>
            <person name="Nusbaum C."/>
            <person name="Birren B."/>
        </authorList>
    </citation>
    <scope>NUCLEOTIDE SEQUENCE [LARGE SCALE GENOMIC DNA]</scope>
    <source>
        <strain evidence="1 2">ISP2954</strain>
    </source>
</reference>
<name>A0A9W5QES2_BACCE</name>
<dbReference type="InterPro" id="IPR037883">
    <property type="entry name" value="Knr4/Smi1-like_sf"/>
</dbReference>
<proteinExistence type="predicted"/>
<sequence>MESEQATNIYSGMKKRYPNRKLIPFAKRFDNDDTACFEIDKGSKVQFIHDFTCEGFERRKEFDDFWDWVECAMKEMIDYNRSEKNNNQNHLKI</sequence>
<protein>
    <submittedName>
        <fullName evidence="1">Uncharacterized protein</fullName>
    </submittedName>
</protein>
<dbReference type="EMBL" id="AHEJ01000093">
    <property type="protein sequence ID" value="EOP60278.1"/>
    <property type="molecule type" value="Genomic_DNA"/>
</dbReference>
<gene>
    <name evidence="1" type="ORF">IGU_04401</name>
</gene>
<comment type="caution">
    <text evidence="1">The sequence shown here is derived from an EMBL/GenBank/DDBJ whole genome shotgun (WGS) entry which is preliminary data.</text>
</comment>
<dbReference type="Proteomes" id="UP000013989">
    <property type="component" value="Unassembled WGS sequence"/>
</dbReference>